<dbReference type="EMBL" id="JAYWIO010000007">
    <property type="protein sequence ID" value="KAK7251139.1"/>
    <property type="molecule type" value="Genomic_DNA"/>
</dbReference>
<dbReference type="SUPFAM" id="SSF54637">
    <property type="entry name" value="Thioesterase/thiol ester dehydrase-isomerase"/>
    <property type="match status" value="1"/>
</dbReference>
<evidence type="ECO:0000259" key="1">
    <source>
        <dbReference type="Pfam" id="PF01575"/>
    </source>
</evidence>
<dbReference type="PANTHER" id="PTHR13078">
    <property type="entry name" value="PEROXISOMAL MULTIFUNCTIONAL ENZYME TYPE 2-RELATED"/>
    <property type="match status" value="1"/>
</dbReference>
<reference evidence="2 3" key="1">
    <citation type="submission" date="2024-01" db="EMBL/GenBank/DDBJ databases">
        <title>The genomes of 5 underutilized Papilionoideae crops provide insights into root nodulation and disease resistanc.</title>
        <authorList>
            <person name="Yuan L."/>
        </authorList>
    </citation>
    <scope>NUCLEOTIDE SEQUENCE [LARGE SCALE GENOMIC DNA]</scope>
    <source>
        <strain evidence="2">ZHUSHIDOU_FW_LH</strain>
        <tissue evidence="2">Leaf</tissue>
    </source>
</reference>
<dbReference type="InterPro" id="IPR029069">
    <property type="entry name" value="HotDog_dom_sf"/>
</dbReference>
<dbReference type="GO" id="GO:0004300">
    <property type="term" value="F:enoyl-CoA hydratase activity"/>
    <property type="evidence" value="ECO:0007669"/>
    <property type="project" value="TreeGrafter"/>
</dbReference>
<dbReference type="Pfam" id="PF01575">
    <property type="entry name" value="MaoC_dehydratas"/>
    <property type="match status" value="1"/>
</dbReference>
<dbReference type="AlphaFoldDB" id="A0AAN9HX75"/>
<dbReference type="PANTHER" id="PTHR13078:SF56">
    <property type="entry name" value="PEROXISOMAL MULTIFUNCTIONAL ENZYME TYPE 2"/>
    <property type="match status" value="1"/>
</dbReference>
<dbReference type="GO" id="GO:0005777">
    <property type="term" value="C:peroxisome"/>
    <property type="evidence" value="ECO:0007669"/>
    <property type="project" value="TreeGrafter"/>
</dbReference>
<dbReference type="Gene3D" id="3.10.129.10">
    <property type="entry name" value="Hotdog Thioesterase"/>
    <property type="match status" value="1"/>
</dbReference>
<protein>
    <recommendedName>
        <fullName evidence="1">MaoC-like domain-containing protein</fullName>
    </recommendedName>
</protein>
<feature type="domain" description="MaoC-like" evidence="1">
    <location>
        <begin position="80"/>
        <end position="120"/>
    </location>
</feature>
<proteinExistence type="predicted"/>
<dbReference type="GO" id="GO:0044594">
    <property type="term" value="F:17-beta-hydroxysteroid dehydrogenase (NAD+) activity"/>
    <property type="evidence" value="ECO:0007669"/>
    <property type="project" value="TreeGrafter"/>
</dbReference>
<sequence length="135" mass="14770">MSSPFSFSSSIHCQCPAAKPSPLLHTPVETKSYDKESGDLLCMNRMTVYLRGAGGFSKSSKPFSYSNYPSNQISSVKIPESKPFSVFEDHTQPSQALLYRLSGDYNPLHSDPMFAKAAGLVLLSYLLSASKLLIP</sequence>
<dbReference type="Proteomes" id="UP001372338">
    <property type="component" value="Unassembled WGS sequence"/>
</dbReference>
<dbReference type="GO" id="GO:0006635">
    <property type="term" value="P:fatty acid beta-oxidation"/>
    <property type="evidence" value="ECO:0007669"/>
    <property type="project" value="TreeGrafter"/>
</dbReference>
<organism evidence="2 3">
    <name type="scientific">Crotalaria pallida</name>
    <name type="common">Smooth rattlebox</name>
    <name type="synonym">Crotalaria striata</name>
    <dbReference type="NCBI Taxonomy" id="3830"/>
    <lineage>
        <taxon>Eukaryota</taxon>
        <taxon>Viridiplantae</taxon>
        <taxon>Streptophyta</taxon>
        <taxon>Embryophyta</taxon>
        <taxon>Tracheophyta</taxon>
        <taxon>Spermatophyta</taxon>
        <taxon>Magnoliopsida</taxon>
        <taxon>eudicotyledons</taxon>
        <taxon>Gunneridae</taxon>
        <taxon>Pentapetalae</taxon>
        <taxon>rosids</taxon>
        <taxon>fabids</taxon>
        <taxon>Fabales</taxon>
        <taxon>Fabaceae</taxon>
        <taxon>Papilionoideae</taxon>
        <taxon>50 kb inversion clade</taxon>
        <taxon>genistoids sensu lato</taxon>
        <taxon>core genistoids</taxon>
        <taxon>Crotalarieae</taxon>
        <taxon>Crotalaria</taxon>
    </lineage>
</organism>
<evidence type="ECO:0000313" key="2">
    <source>
        <dbReference type="EMBL" id="KAK7251139.1"/>
    </source>
</evidence>
<keyword evidence="3" id="KW-1185">Reference proteome</keyword>
<evidence type="ECO:0000313" key="3">
    <source>
        <dbReference type="Proteomes" id="UP001372338"/>
    </source>
</evidence>
<comment type="caution">
    <text evidence="2">The sequence shown here is derived from an EMBL/GenBank/DDBJ whole genome shotgun (WGS) entry which is preliminary data.</text>
</comment>
<name>A0AAN9HX75_CROPI</name>
<accession>A0AAN9HX75</accession>
<gene>
    <name evidence="2" type="ORF">RIF29_34076</name>
</gene>
<dbReference type="GO" id="GO:0003857">
    <property type="term" value="F:(3S)-3-hydroxyacyl-CoA dehydrogenase (NAD+) activity"/>
    <property type="evidence" value="ECO:0007669"/>
    <property type="project" value="TreeGrafter"/>
</dbReference>
<dbReference type="InterPro" id="IPR002539">
    <property type="entry name" value="MaoC-like_dom"/>
</dbReference>